<proteinExistence type="predicted"/>
<dbReference type="Gene3D" id="1.10.10.60">
    <property type="entry name" value="Homeodomain-like"/>
    <property type="match status" value="1"/>
</dbReference>
<keyword evidence="3" id="KW-1185">Reference proteome</keyword>
<protein>
    <submittedName>
        <fullName evidence="2">Uncharacterized protein</fullName>
    </submittedName>
</protein>
<dbReference type="HOGENOM" id="CLU_1363606_0_0_2"/>
<evidence type="ECO:0000313" key="3">
    <source>
        <dbReference type="Proteomes" id="UP000002613"/>
    </source>
</evidence>
<dbReference type="EMBL" id="CP001899">
    <property type="protein sequence ID" value="ADC64752.1"/>
    <property type="molecule type" value="Genomic_DNA"/>
</dbReference>
<feature type="region of interest" description="Disordered" evidence="1">
    <location>
        <begin position="100"/>
        <end position="130"/>
    </location>
</feature>
<name>D3S3B9_FERPA</name>
<evidence type="ECO:0000256" key="1">
    <source>
        <dbReference type="SAM" id="MobiDB-lite"/>
    </source>
</evidence>
<gene>
    <name evidence="2" type="ordered locus">Ferp_0579</name>
</gene>
<dbReference type="AlphaFoldDB" id="D3S3B9"/>
<dbReference type="PaxDb" id="589924-Ferp_0579"/>
<dbReference type="STRING" id="589924.Ferp_0579"/>
<feature type="compositionally biased region" description="Basic residues" evidence="1">
    <location>
        <begin position="119"/>
        <end position="130"/>
    </location>
</feature>
<dbReference type="eggNOG" id="arCOG05671">
    <property type="taxonomic scope" value="Archaea"/>
</dbReference>
<dbReference type="KEGG" id="fpl:Ferp_0579"/>
<feature type="compositionally biased region" description="Basic and acidic residues" evidence="1">
    <location>
        <begin position="105"/>
        <end position="118"/>
    </location>
</feature>
<dbReference type="GeneID" id="8778080"/>
<dbReference type="SUPFAM" id="SSF46689">
    <property type="entry name" value="Homeodomain-like"/>
    <property type="match status" value="1"/>
</dbReference>
<evidence type="ECO:0000313" key="2">
    <source>
        <dbReference type="EMBL" id="ADC64752.1"/>
    </source>
</evidence>
<reference evidence="3" key="1">
    <citation type="submission" date="2010-02" db="EMBL/GenBank/DDBJ databases">
        <title>Complete sequence of Ferroglobus placidus DSM 10642.</title>
        <authorList>
            <consortium name="US DOE Joint Genome Institute"/>
            <person name="Lucas S."/>
            <person name="Copeland A."/>
            <person name="Lapidus A."/>
            <person name="Cheng J.-F."/>
            <person name="Bruce D."/>
            <person name="Goodwin L."/>
            <person name="Pitluck S."/>
            <person name="Saunders E."/>
            <person name="Brettin T."/>
            <person name="Detter J.C."/>
            <person name="Han C."/>
            <person name="Tapia R."/>
            <person name="Larimer F."/>
            <person name="Land M."/>
            <person name="Hauser L."/>
            <person name="Kyrpides N."/>
            <person name="Ivanova N."/>
            <person name="Holmes D."/>
            <person name="Lovley D."/>
            <person name="Kyrpides N."/>
            <person name="Anderson I.J."/>
            <person name="Woyke T."/>
        </authorList>
    </citation>
    <scope>NUCLEOTIDE SEQUENCE [LARGE SCALE GENOMIC DNA]</scope>
    <source>
        <strain evidence="3">DSM 10642 / AEDII12DO</strain>
    </source>
</reference>
<sequence length="200" mass="22837">MGKTDVSEQAKVDVEFGCFQDFQDYRCGGRDCRDCTFREDCVELKVREITRIILQTEERVPSGVLATIFNVPEQLVKKIRSYVEREIVRKKILGEKAKQWQTAQAEHRQATKQEEETKRRKNPRAKTKAKVRRWTYEETQKLIELYTQGKPLREIAESLNRSYRAVEKRLYKLREEGVVGVRVGGGGKEGGGVGGGVGGA</sequence>
<reference evidence="2 3" key="2">
    <citation type="journal article" date="2011" name="Stand. Genomic Sci.">
        <title>Complete genome sequence of Ferroglobus placidus AEDII12DO.</title>
        <authorList>
            <person name="Anderson I."/>
            <person name="Risso C."/>
            <person name="Holmes D."/>
            <person name="Lucas S."/>
            <person name="Copeland A."/>
            <person name="Lapidus A."/>
            <person name="Cheng J.F."/>
            <person name="Bruce D."/>
            <person name="Goodwin L."/>
            <person name="Pitluck S."/>
            <person name="Saunders E."/>
            <person name="Brettin T."/>
            <person name="Detter J.C."/>
            <person name="Han C."/>
            <person name="Tapia R."/>
            <person name="Larimer F."/>
            <person name="Land M."/>
            <person name="Hauser L."/>
            <person name="Woyke T."/>
            <person name="Lovley D."/>
            <person name="Kyrpides N."/>
            <person name="Ivanova N."/>
        </authorList>
    </citation>
    <scope>NUCLEOTIDE SEQUENCE [LARGE SCALE GENOMIC DNA]</scope>
    <source>
        <strain evidence="3">DSM 10642 / AEDII12DO</strain>
    </source>
</reference>
<accession>D3S3B9</accession>
<organism evidence="2 3">
    <name type="scientific">Ferroglobus placidus (strain DSM 10642 / AEDII12DO)</name>
    <dbReference type="NCBI Taxonomy" id="589924"/>
    <lineage>
        <taxon>Archaea</taxon>
        <taxon>Methanobacteriati</taxon>
        <taxon>Methanobacteriota</taxon>
        <taxon>Archaeoglobi</taxon>
        <taxon>Archaeoglobales</taxon>
        <taxon>Archaeoglobaceae</taxon>
        <taxon>Ferroglobus</taxon>
    </lineage>
</organism>
<dbReference type="InterPro" id="IPR009057">
    <property type="entry name" value="Homeodomain-like_sf"/>
</dbReference>
<dbReference type="Proteomes" id="UP000002613">
    <property type="component" value="Chromosome"/>
</dbReference>
<dbReference type="RefSeq" id="WP_012965098.1">
    <property type="nucleotide sequence ID" value="NC_013849.1"/>
</dbReference>